<dbReference type="EMBL" id="CP018889">
    <property type="protein sequence ID" value="AUI70424.1"/>
    <property type="molecule type" value="Genomic_DNA"/>
</dbReference>
<protein>
    <submittedName>
        <fullName evidence="3">DnaJ domain-containing protein</fullName>
    </submittedName>
</protein>
<dbReference type="InterPro" id="IPR001623">
    <property type="entry name" value="DnaJ_domain"/>
</dbReference>
<dbReference type="CDD" id="cd06257">
    <property type="entry name" value="DnaJ"/>
    <property type="match status" value="1"/>
</dbReference>
<dbReference type="RefSeq" id="WP_062150527.1">
    <property type="nucleotide sequence ID" value="NZ_CP012373.2"/>
</dbReference>
<dbReference type="Proteomes" id="UP000234271">
    <property type="component" value="Chromosome"/>
</dbReference>
<dbReference type="KEGG" id="blep:AL038_06190"/>
<dbReference type="Gene3D" id="1.10.287.110">
    <property type="entry name" value="DnaJ domain"/>
    <property type="match status" value="1"/>
</dbReference>
<evidence type="ECO:0000313" key="3">
    <source>
        <dbReference type="EMBL" id="AUI70424.1"/>
    </source>
</evidence>
<organism evidence="3 4">
    <name type="scientific">Beggiatoa leptomitoformis</name>
    <dbReference type="NCBI Taxonomy" id="288004"/>
    <lineage>
        <taxon>Bacteria</taxon>
        <taxon>Pseudomonadati</taxon>
        <taxon>Pseudomonadota</taxon>
        <taxon>Gammaproteobacteria</taxon>
        <taxon>Thiotrichales</taxon>
        <taxon>Thiotrichaceae</taxon>
        <taxon>Beggiatoa</taxon>
    </lineage>
</organism>
<sequence>MITEQLQPLAQVVLHQLQTHPQGIGEYELLKQLQRTNQTGFPSVALTEPLPLFQMHFLLFHVLYHLREQLYQEKTGELQINPLKIQIMPYQVGQNALTENDPLRDFYMDLSQLEKTTAEDVTTLLAKFWTRFHAIDKRQSALNTLGLQDPVDNETIKYRYRQLVMQHHPDRGGNTTTLQTLNAAMAVLEKST</sequence>
<accession>A0A2N9YIV0</accession>
<reference evidence="4" key="1">
    <citation type="submission" date="2016-12" db="EMBL/GenBank/DDBJ databases">
        <title>Complete Genome Sequence of Beggiatoa leptomitiformis D-401.</title>
        <authorList>
            <person name="Fomenkov A."/>
            <person name="Vincze T."/>
            <person name="Grabovich M."/>
            <person name="Anton B.P."/>
            <person name="Dubinina G."/>
            <person name="Orlova M."/>
            <person name="Belousova E."/>
            <person name="Roberts R.J."/>
        </authorList>
    </citation>
    <scope>NUCLEOTIDE SEQUENCE [LARGE SCALE GENOMIC DNA]</scope>
    <source>
        <strain evidence="4">D-401</strain>
    </source>
</reference>
<dbReference type="OrthoDB" id="581986at2"/>
<dbReference type="InterPro" id="IPR036869">
    <property type="entry name" value="J_dom_sf"/>
</dbReference>
<dbReference type="Pfam" id="PF00226">
    <property type="entry name" value="DnaJ"/>
    <property type="match status" value="1"/>
</dbReference>
<dbReference type="SUPFAM" id="SSF46565">
    <property type="entry name" value="Chaperone J-domain"/>
    <property type="match status" value="1"/>
</dbReference>
<proteinExistence type="predicted"/>
<dbReference type="PROSITE" id="PS50076">
    <property type="entry name" value="DNAJ_2"/>
    <property type="match status" value="1"/>
</dbReference>
<gene>
    <name evidence="3" type="ORF">BLE401_18115</name>
</gene>
<dbReference type="AlphaFoldDB" id="A0A2N9YIV0"/>
<keyword evidence="1" id="KW-0143">Chaperone</keyword>
<evidence type="ECO:0000259" key="2">
    <source>
        <dbReference type="PROSITE" id="PS50076"/>
    </source>
</evidence>
<dbReference type="STRING" id="288004.AL038_06190"/>
<feature type="domain" description="J" evidence="2">
    <location>
        <begin position="140"/>
        <end position="192"/>
    </location>
</feature>
<dbReference type="InterPro" id="IPR021059">
    <property type="entry name" value="DnaJ-related_N"/>
</dbReference>
<name>A0A2N9YIV0_9GAMM</name>
<evidence type="ECO:0000313" key="4">
    <source>
        <dbReference type="Proteomes" id="UP000234271"/>
    </source>
</evidence>
<keyword evidence="4" id="KW-1185">Reference proteome</keyword>
<evidence type="ECO:0000256" key="1">
    <source>
        <dbReference type="ARBA" id="ARBA00023186"/>
    </source>
</evidence>
<dbReference type="Pfam" id="PF12339">
    <property type="entry name" value="DNAJ_related"/>
    <property type="match status" value="1"/>
</dbReference>